<evidence type="ECO:0000256" key="3">
    <source>
        <dbReference type="ARBA" id="ARBA00022741"/>
    </source>
</evidence>
<keyword evidence="6" id="KW-0067">ATP-binding</keyword>
<dbReference type="PROSITE" id="PS00039">
    <property type="entry name" value="DEAD_ATP_HELICASE"/>
    <property type="match status" value="1"/>
</dbReference>
<dbReference type="InterPro" id="IPR011545">
    <property type="entry name" value="DEAD/DEAH_box_helicase_dom"/>
</dbReference>
<dbReference type="EMBL" id="MKGL01000268">
    <property type="protein sequence ID" value="RNF01563.1"/>
    <property type="molecule type" value="Genomic_DNA"/>
</dbReference>
<dbReference type="CDD" id="cd18787">
    <property type="entry name" value="SF2_C_DEAD"/>
    <property type="match status" value="1"/>
</dbReference>
<feature type="domain" description="Helicase C-terminal" evidence="16">
    <location>
        <begin position="556"/>
        <end position="709"/>
    </location>
</feature>
<feature type="region of interest" description="Disordered" evidence="14">
    <location>
        <begin position="75"/>
        <end position="128"/>
    </location>
</feature>
<dbReference type="OrthoDB" id="196131at2759"/>
<evidence type="ECO:0000256" key="7">
    <source>
        <dbReference type="ARBA" id="ARBA00022917"/>
    </source>
</evidence>
<dbReference type="SUPFAM" id="SSF52540">
    <property type="entry name" value="P-loop containing nucleoside triphosphate hydrolases"/>
    <property type="match status" value="2"/>
</dbReference>
<evidence type="ECO:0000259" key="17">
    <source>
        <dbReference type="PROSITE" id="PS51195"/>
    </source>
</evidence>
<dbReference type="SMART" id="SM00487">
    <property type="entry name" value="DEXDc"/>
    <property type="match status" value="1"/>
</dbReference>
<evidence type="ECO:0000256" key="4">
    <source>
        <dbReference type="ARBA" id="ARBA00022801"/>
    </source>
</evidence>
<dbReference type="GO" id="GO:0003743">
    <property type="term" value="F:translation initiation factor activity"/>
    <property type="evidence" value="ECO:0007669"/>
    <property type="project" value="UniProtKB-KW"/>
</dbReference>
<feature type="region of interest" description="Disordered" evidence="14">
    <location>
        <begin position="140"/>
        <end position="169"/>
    </location>
</feature>
<evidence type="ECO:0000313" key="18">
    <source>
        <dbReference type="EMBL" id="RNF01563.1"/>
    </source>
</evidence>
<dbReference type="PROSITE" id="PS51195">
    <property type="entry name" value="Q_MOTIF"/>
    <property type="match status" value="1"/>
</dbReference>
<feature type="domain" description="DEAD-box RNA helicase Q" evidence="17">
    <location>
        <begin position="311"/>
        <end position="339"/>
    </location>
</feature>
<feature type="short sequence motif" description="Q motif" evidence="13">
    <location>
        <begin position="311"/>
        <end position="339"/>
    </location>
</feature>
<evidence type="ECO:0000256" key="2">
    <source>
        <dbReference type="ARBA" id="ARBA00022540"/>
    </source>
</evidence>
<dbReference type="Gene3D" id="3.40.50.300">
    <property type="entry name" value="P-loop containing nucleotide triphosphate hydrolases"/>
    <property type="match status" value="2"/>
</dbReference>
<dbReference type="InterPro" id="IPR000629">
    <property type="entry name" value="RNA-helicase_DEAD-box_CS"/>
</dbReference>
<feature type="compositionally biased region" description="Polar residues" evidence="14">
    <location>
        <begin position="117"/>
        <end position="126"/>
    </location>
</feature>
<evidence type="ECO:0000256" key="11">
    <source>
        <dbReference type="ARBA" id="ARBA00025917"/>
    </source>
</evidence>
<dbReference type="Pfam" id="PF00270">
    <property type="entry name" value="DEAD"/>
    <property type="match status" value="1"/>
</dbReference>
<comment type="function">
    <text evidence="10">ATP-dependent RNA helicase which is a subunit of the eIF4F complex involved in cap recognition and is required for mRNA binding to ribosome. In the current model of translation initiation, eIF4A unwinds RNA secondary structures in the 5'-UTR of mRNAs which is necessary to allow efficient binding of the small ribosomal subunit, and subsequent scanning for the initiator codon.</text>
</comment>
<dbReference type="EC" id="3.6.4.13" evidence="1"/>
<feature type="compositionally biased region" description="Basic and acidic residues" evidence="14">
    <location>
        <begin position="75"/>
        <end position="90"/>
    </location>
</feature>
<organism evidence="18 19">
    <name type="scientific">Trypanosoma rangeli</name>
    <dbReference type="NCBI Taxonomy" id="5698"/>
    <lineage>
        <taxon>Eukaryota</taxon>
        <taxon>Discoba</taxon>
        <taxon>Euglenozoa</taxon>
        <taxon>Kinetoplastea</taxon>
        <taxon>Metakinetoplastina</taxon>
        <taxon>Trypanosomatida</taxon>
        <taxon>Trypanosomatidae</taxon>
        <taxon>Trypanosoma</taxon>
        <taxon>Herpetosoma</taxon>
    </lineage>
</organism>
<dbReference type="GO" id="GO:0016787">
    <property type="term" value="F:hydrolase activity"/>
    <property type="evidence" value="ECO:0007669"/>
    <property type="project" value="UniProtKB-KW"/>
</dbReference>
<evidence type="ECO:0000256" key="14">
    <source>
        <dbReference type="SAM" id="MobiDB-lite"/>
    </source>
</evidence>
<accession>A0A3R7LQQ6</accession>
<comment type="similarity">
    <text evidence="8">Belongs to the DEAD box helicase family. eIF4A subfamily.</text>
</comment>
<dbReference type="InterPro" id="IPR014014">
    <property type="entry name" value="RNA_helicase_DEAD_Q_motif"/>
</dbReference>
<dbReference type="GO" id="GO:0003724">
    <property type="term" value="F:RNA helicase activity"/>
    <property type="evidence" value="ECO:0007669"/>
    <property type="project" value="UniProtKB-EC"/>
</dbReference>
<dbReference type="Proteomes" id="UP000283634">
    <property type="component" value="Unassembled WGS sequence"/>
</dbReference>
<feature type="region of interest" description="Disordered" evidence="14">
    <location>
        <begin position="1"/>
        <end position="59"/>
    </location>
</feature>
<dbReference type="Pfam" id="PF00271">
    <property type="entry name" value="Helicase_C"/>
    <property type="match status" value="1"/>
</dbReference>
<evidence type="ECO:0000259" key="15">
    <source>
        <dbReference type="PROSITE" id="PS51192"/>
    </source>
</evidence>
<keyword evidence="4 18" id="KW-0378">Hydrolase</keyword>
<keyword evidence="19" id="KW-1185">Reference proteome</keyword>
<reference evidence="18 19" key="1">
    <citation type="journal article" date="2018" name="BMC Genomics">
        <title>Genomic comparison of Trypanosoma conorhini and Trypanosoma rangeli to Trypanosoma cruzi strains of high and low virulence.</title>
        <authorList>
            <person name="Bradwell K.R."/>
            <person name="Koparde V.N."/>
            <person name="Matveyev A.V."/>
            <person name="Serrano M.G."/>
            <person name="Alves J.M."/>
            <person name="Parikh H."/>
            <person name="Huang B."/>
            <person name="Lee V."/>
            <person name="Espinosa-Alvarez O."/>
            <person name="Ortiz P.A."/>
            <person name="Costa-Martins A.G."/>
            <person name="Teixeira M.M."/>
            <person name="Buck G.A."/>
        </authorList>
    </citation>
    <scope>NUCLEOTIDE SEQUENCE [LARGE SCALE GENOMIC DNA]</scope>
    <source>
        <strain evidence="18 19">AM80</strain>
    </source>
</reference>
<dbReference type="VEuPathDB" id="TriTrypDB:TRSC58_04545"/>
<evidence type="ECO:0000256" key="12">
    <source>
        <dbReference type="ARBA" id="ARBA00030297"/>
    </source>
</evidence>
<dbReference type="PROSITE" id="PS51192">
    <property type="entry name" value="HELICASE_ATP_BIND_1"/>
    <property type="match status" value="1"/>
</dbReference>
<dbReference type="FunFam" id="3.40.50.300:FF:006127">
    <property type="entry name" value="ATP-dependent DEAD/H RNA helicase, putative"/>
    <property type="match status" value="1"/>
</dbReference>
<comment type="subunit">
    <text evidence="11">eIF4F is a multi-subunit complex, the composition of which varies with external and internal environmental conditions. It is composed of at least EIF4A, EIF4E and EIF4G.</text>
</comment>
<keyword evidence="7" id="KW-0648">Protein biosynthesis</keyword>
<sequence length="953" mass="104890">MSKREREGSGSSTSSSDSLFYSSRGYRRDTSGKKTHISLNKKGSDSNSNGGDDAKPKAAAATWEELLAERKALLETRDKEVSLLEQRRSGIDSSSDYDDDGDDKGGDAHNKHGGNAQVLQGHQKASTGMALRVDENVVFSDEDSSDDPFGGSASTLSEGETDGSDNDKNITDFRERLLAHVQATSAAKRVDGAAPTVSDVTPAHALQHLKEELMKPVMPTTLTVVSATDESHDLISELVSAKLPPPPPEDVRRLRKLQYVDHNTVQYPHIRKEFYIASPDVKNLGADELKRLLKELDGAKVRGRNPPRPMRTWNGSGLPDSVLEVLVQEGFEQPFAVQSLGSAALMGGRDLLVTAKTGSGKTLAYLLPLIRHCVGQEPCGKGEGPIGLILVPTRELAVQIVQLAGKLCVAAKLRLVSAYGLTPLAENIKQCRTGCEVMVCTPGRLLDLLTVNGGGAVSLRRVSFVVIDEADRMFDSGFMEHVEAFLRNIRPDRQIALISATMPKELRKIVIRHLQDPVEITVGGKPSPASNVEQRFFFFDEEVYEVEEANRTEDKKFLKLLQILGDEGGNGQHLTVIFAQRKEECDELFARLSACGYQRRLAILYSGMDPLDREFALEHFAPDNQFILIATGVAERGLDIPYLELVINYTLPDHYEAYVHRIGRTGRAGKKGKAVSFFMRGKDDDLSVDLCEGLERAQQQVPEELYEIAAKLREKRKEGIVQHNTGFYRGYMKAKKLRFTDRGQKEQFKAAARAAGLEEYLSASSCTDSDLSDSDEDGRDGDIEIVAVHEDGTRNGGGGGEVGSTALTLHRGAGQLTLSSQHLKEQQERVASALAYARKTTDSVVDPSSTCARFEAEYPINDLPERVRLRMQSAALLRSVQEDTGTTIVRKGVFFDRKYKHSHRLREGVRPLYLLLIGKTVESVRDAVKKLHDIQAEAHSRIQQKASSLGAQL</sequence>
<evidence type="ECO:0000256" key="9">
    <source>
        <dbReference type="ARBA" id="ARBA00024417"/>
    </source>
</evidence>
<dbReference type="PANTHER" id="PTHR47958">
    <property type="entry name" value="ATP-DEPENDENT RNA HELICASE DBP3"/>
    <property type="match status" value="1"/>
</dbReference>
<evidence type="ECO:0000313" key="19">
    <source>
        <dbReference type="Proteomes" id="UP000283634"/>
    </source>
</evidence>
<dbReference type="AlphaFoldDB" id="A0A3R7LQQ6"/>
<dbReference type="OMA" id="FAQYVHT"/>
<proteinExistence type="inferred from homology"/>
<dbReference type="RefSeq" id="XP_029236404.1">
    <property type="nucleotide sequence ID" value="XM_029383777.1"/>
</dbReference>
<keyword evidence="2" id="KW-0396">Initiation factor</keyword>
<dbReference type="GeneID" id="40330889"/>
<evidence type="ECO:0000256" key="6">
    <source>
        <dbReference type="ARBA" id="ARBA00022840"/>
    </source>
</evidence>
<dbReference type="GO" id="GO:0003676">
    <property type="term" value="F:nucleic acid binding"/>
    <property type="evidence" value="ECO:0007669"/>
    <property type="project" value="InterPro"/>
</dbReference>
<evidence type="ECO:0000256" key="13">
    <source>
        <dbReference type="PROSITE-ProRule" id="PRU00552"/>
    </source>
</evidence>
<dbReference type="InterPro" id="IPR001650">
    <property type="entry name" value="Helicase_C-like"/>
</dbReference>
<protein>
    <recommendedName>
        <fullName evidence="9">Probable eukaryotic initiation factor 4A</fullName>
        <ecNumber evidence="1">3.6.4.13</ecNumber>
    </recommendedName>
    <alternativeName>
        <fullName evidence="12">ATP-dependent RNA helicase eIF4A</fullName>
    </alternativeName>
</protein>
<evidence type="ECO:0000259" key="16">
    <source>
        <dbReference type="PROSITE" id="PS51194"/>
    </source>
</evidence>
<dbReference type="InterPro" id="IPR027417">
    <property type="entry name" value="P-loop_NTPase"/>
</dbReference>
<feature type="compositionally biased region" description="Low complexity" evidence="14">
    <location>
        <begin position="9"/>
        <end position="23"/>
    </location>
</feature>
<evidence type="ECO:0000256" key="10">
    <source>
        <dbReference type="ARBA" id="ARBA00024769"/>
    </source>
</evidence>
<keyword evidence="3" id="KW-0547">Nucleotide-binding</keyword>
<dbReference type="SMART" id="SM00490">
    <property type="entry name" value="HELICc"/>
    <property type="match status" value="1"/>
</dbReference>
<keyword evidence="5 18" id="KW-0347">Helicase</keyword>
<gene>
    <name evidence="18" type="ORF">TraAM80_06956</name>
</gene>
<dbReference type="InterPro" id="IPR014001">
    <property type="entry name" value="Helicase_ATP-bd"/>
</dbReference>
<dbReference type="GO" id="GO:0005524">
    <property type="term" value="F:ATP binding"/>
    <property type="evidence" value="ECO:0007669"/>
    <property type="project" value="UniProtKB-KW"/>
</dbReference>
<name>A0A3R7LQQ6_TRYRA</name>
<evidence type="ECO:0000256" key="5">
    <source>
        <dbReference type="ARBA" id="ARBA00022806"/>
    </source>
</evidence>
<dbReference type="PROSITE" id="PS51194">
    <property type="entry name" value="HELICASE_CTER"/>
    <property type="match status" value="1"/>
</dbReference>
<evidence type="ECO:0000256" key="8">
    <source>
        <dbReference type="ARBA" id="ARBA00024352"/>
    </source>
</evidence>
<evidence type="ECO:0000256" key="1">
    <source>
        <dbReference type="ARBA" id="ARBA00012552"/>
    </source>
</evidence>
<comment type="caution">
    <text evidence="18">The sequence shown here is derived from an EMBL/GenBank/DDBJ whole genome shotgun (WGS) entry which is preliminary data.</text>
</comment>
<feature type="domain" description="Helicase ATP-binding" evidence="15">
    <location>
        <begin position="342"/>
        <end position="520"/>
    </location>
</feature>